<comment type="caution">
    <text evidence="1">The sequence shown here is derived from an EMBL/GenBank/DDBJ whole genome shotgun (WGS) entry which is preliminary data.</text>
</comment>
<reference evidence="1" key="1">
    <citation type="journal article" date="2015" name="Nature">
        <title>Complex archaea that bridge the gap between prokaryotes and eukaryotes.</title>
        <authorList>
            <person name="Spang A."/>
            <person name="Saw J.H."/>
            <person name="Jorgensen S.L."/>
            <person name="Zaremba-Niedzwiedzka K."/>
            <person name="Martijn J."/>
            <person name="Lind A.E."/>
            <person name="van Eijk R."/>
            <person name="Schleper C."/>
            <person name="Guy L."/>
            <person name="Ettema T.J."/>
        </authorList>
    </citation>
    <scope>NUCLEOTIDE SEQUENCE</scope>
</reference>
<evidence type="ECO:0000313" key="1">
    <source>
        <dbReference type="EMBL" id="KKN11872.1"/>
    </source>
</evidence>
<dbReference type="EMBL" id="LAZR01004092">
    <property type="protein sequence ID" value="KKN11872.1"/>
    <property type="molecule type" value="Genomic_DNA"/>
</dbReference>
<gene>
    <name evidence="1" type="ORF">LCGC14_1022190</name>
</gene>
<proteinExistence type="predicted"/>
<name>A0A0F9NIP9_9ZZZZ</name>
<sequence length="91" mass="10229">MRTVWPEGPTRTDPDAEWKPCPRKCFLPFDREGRNRCSWCAGAGYLPVLVCIECGRVFETYEMVDRDENDQARCVDCSALAGVGVDLRAGI</sequence>
<protein>
    <submittedName>
        <fullName evidence="1">Uncharacterized protein</fullName>
    </submittedName>
</protein>
<organism evidence="1">
    <name type="scientific">marine sediment metagenome</name>
    <dbReference type="NCBI Taxonomy" id="412755"/>
    <lineage>
        <taxon>unclassified sequences</taxon>
        <taxon>metagenomes</taxon>
        <taxon>ecological metagenomes</taxon>
    </lineage>
</organism>
<accession>A0A0F9NIP9</accession>
<dbReference type="AlphaFoldDB" id="A0A0F9NIP9"/>